<gene>
    <name evidence="8" type="ORF">A4X09_0g6294</name>
</gene>
<comment type="caution">
    <text evidence="8">The sequence shown here is derived from an EMBL/GenBank/DDBJ whole genome shotgun (WGS) entry which is preliminary data.</text>
</comment>
<sequence length="583" mass="61600">MVTSAGNVGDAGTFYARAPAGGEGVHAVGSVGNLHIPGFTATVSTKSSNFTFVYAAANPVSLNGSQSLPVFLNSFTGVNDTCAPLDNSTSLAHSIPVIAIGSGCSTTAQSKNLIAANASIALWYNDDSSEIFTFSVGMSKFQSFIIDYQSGRQIVDAVKAEGNVTIDFSNTQASYIEDTIGGGSMAAYSNYGPDWELNSYVGSSSVGSNILSTFPLSKGGYGVATGTSMSTPLTASAYALYLSAKGKNETPAQLRSVFATTATPVYYNSTIEVLSTVAQQGGGLINVARAIASTSRAWPDRLSLNDTEFFNGTQKLTITNVGPSSQKMHVGHMPAGTVYTRSAGKWSYGDGLVPQNKDQATVTVTPSQFTVAPGQSTTVTVTFQPPTPNQDTMPMFSGYIKFKSSEDSGSLNVPYLGVAAKVRELPVILKSPKFNVPAIVDPASQDPVNGSATYNLQTEDQQPIFQYGFKAGTALATIDLIYANSTTATSFRRDAAHSSSSAADVPAGAIVGNLDTVVWNARSYDTPGTVTITEKMYDDRNVSKTIEDGEYRVLLRALKLRGDPNDPKDFESFLSEKFVVKRK</sequence>
<reference evidence="8" key="2">
    <citation type="journal article" date="2019" name="IMA Fungus">
        <title>Genome sequencing and comparison of five Tilletia species to identify candidate genes for the detection of regulated species infecting wheat.</title>
        <authorList>
            <person name="Nguyen H.D.T."/>
            <person name="Sultana T."/>
            <person name="Kesanakurti P."/>
            <person name="Hambleton S."/>
        </authorList>
    </citation>
    <scope>NUCLEOTIDE SEQUENCE</scope>
    <source>
        <strain evidence="8">DAOMC 236422</strain>
    </source>
</reference>
<dbReference type="InterPro" id="IPR013783">
    <property type="entry name" value="Ig-like_fold"/>
</dbReference>
<organism evidence="8 9">
    <name type="scientific">Tilletia walkeri</name>
    <dbReference type="NCBI Taxonomy" id="117179"/>
    <lineage>
        <taxon>Eukaryota</taxon>
        <taxon>Fungi</taxon>
        <taxon>Dikarya</taxon>
        <taxon>Basidiomycota</taxon>
        <taxon>Ustilaginomycotina</taxon>
        <taxon>Exobasidiomycetes</taxon>
        <taxon>Tilletiales</taxon>
        <taxon>Tilletiaceae</taxon>
        <taxon>Tilletia</taxon>
    </lineage>
</organism>
<feature type="domain" description="C5a peptidase/Subtilisin-like protease SBT2-like Fn3-like" evidence="7">
    <location>
        <begin position="303"/>
        <end position="416"/>
    </location>
</feature>
<reference evidence="8" key="1">
    <citation type="submission" date="2016-04" db="EMBL/GenBank/DDBJ databases">
        <authorList>
            <person name="Nguyen H.D."/>
            <person name="Samba Siva P."/>
            <person name="Cullis J."/>
            <person name="Levesque C.A."/>
            <person name="Hambleton S."/>
        </authorList>
    </citation>
    <scope>NUCLEOTIDE SEQUENCE</scope>
    <source>
        <strain evidence="8">DAOMC 236422</strain>
    </source>
</reference>
<dbReference type="InterPro" id="IPR000209">
    <property type="entry name" value="Peptidase_S8/S53_dom"/>
</dbReference>
<dbReference type="SUPFAM" id="SSF52743">
    <property type="entry name" value="Subtilisin-like"/>
    <property type="match status" value="1"/>
</dbReference>
<feature type="domain" description="Peptidase S8/S53" evidence="6">
    <location>
        <begin position="3"/>
        <end position="264"/>
    </location>
</feature>
<dbReference type="GO" id="GO:0004252">
    <property type="term" value="F:serine-type endopeptidase activity"/>
    <property type="evidence" value="ECO:0007669"/>
    <property type="project" value="InterPro"/>
</dbReference>
<evidence type="ECO:0000256" key="1">
    <source>
        <dbReference type="ARBA" id="ARBA00011073"/>
    </source>
</evidence>
<dbReference type="InterPro" id="IPR050131">
    <property type="entry name" value="Peptidase_S8_subtilisin-like"/>
</dbReference>
<name>A0A8X7N5J3_9BASI</name>
<dbReference type="GO" id="GO:0006508">
    <property type="term" value="P:proteolysis"/>
    <property type="evidence" value="ECO:0007669"/>
    <property type="project" value="UniProtKB-KW"/>
</dbReference>
<dbReference type="InterPro" id="IPR010435">
    <property type="entry name" value="C5a/SBT2-like_Fn3"/>
</dbReference>
<evidence type="ECO:0000259" key="7">
    <source>
        <dbReference type="Pfam" id="PF06280"/>
    </source>
</evidence>
<evidence type="ECO:0000256" key="3">
    <source>
        <dbReference type="ARBA" id="ARBA00022729"/>
    </source>
</evidence>
<keyword evidence="4" id="KW-0378">Hydrolase</keyword>
<protein>
    <recommendedName>
        <fullName evidence="10">Peptidase S8/S53 domain-containing protein</fullName>
    </recommendedName>
</protein>
<evidence type="ECO:0000259" key="6">
    <source>
        <dbReference type="Pfam" id="PF00082"/>
    </source>
</evidence>
<dbReference type="Pfam" id="PF00082">
    <property type="entry name" value="Peptidase_S8"/>
    <property type="match status" value="1"/>
</dbReference>
<dbReference type="Gene3D" id="3.50.30.30">
    <property type="match status" value="1"/>
</dbReference>
<dbReference type="InterPro" id="IPR036852">
    <property type="entry name" value="Peptidase_S8/S53_dom_sf"/>
</dbReference>
<evidence type="ECO:0000256" key="5">
    <source>
        <dbReference type="PROSITE-ProRule" id="PRU01240"/>
    </source>
</evidence>
<dbReference type="AlphaFoldDB" id="A0A8X7N5J3"/>
<dbReference type="Gene3D" id="2.60.40.10">
    <property type="entry name" value="Immunoglobulins"/>
    <property type="match status" value="1"/>
</dbReference>
<keyword evidence="9" id="KW-1185">Reference proteome</keyword>
<evidence type="ECO:0000256" key="2">
    <source>
        <dbReference type="ARBA" id="ARBA00022670"/>
    </source>
</evidence>
<accession>A0A8X7N5J3</accession>
<comment type="similarity">
    <text evidence="1 5">Belongs to the peptidase S8 family.</text>
</comment>
<dbReference type="PANTHER" id="PTHR43806:SF66">
    <property type="entry name" value="SERIN ENDOPEPTIDASE"/>
    <property type="match status" value="1"/>
</dbReference>
<dbReference type="Gene3D" id="3.40.50.200">
    <property type="entry name" value="Peptidase S8/S53 domain"/>
    <property type="match status" value="1"/>
</dbReference>
<dbReference type="PANTHER" id="PTHR43806">
    <property type="entry name" value="PEPTIDASE S8"/>
    <property type="match status" value="1"/>
</dbReference>
<dbReference type="EMBL" id="LWDG02000389">
    <property type="protein sequence ID" value="KAE8266055.1"/>
    <property type="molecule type" value="Genomic_DNA"/>
</dbReference>
<evidence type="ECO:0000313" key="8">
    <source>
        <dbReference type="EMBL" id="KAE8266055.1"/>
    </source>
</evidence>
<dbReference type="PROSITE" id="PS51892">
    <property type="entry name" value="SUBTILASE"/>
    <property type="match status" value="1"/>
</dbReference>
<evidence type="ECO:0008006" key="10">
    <source>
        <dbReference type="Google" id="ProtNLM"/>
    </source>
</evidence>
<evidence type="ECO:0000256" key="4">
    <source>
        <dbReference type="ARBA" id="ARBA00022825"/>
    </source>
</evidence>
<dbReference type="Pfam" id="PF06280">
    <property type="entry name" value="fn3_5"/>
    <property type="match status" value="1"/>
</dbReference>
<proteinExistence type="inferred from homology"/>
<keyword evidence="3" id="KW-0732">Signal</keyword>
<dbReference type="GO" id="GO:0016020">
    <property type="term" value="C:membrane"/>
    <property type="evidence" value="ECO:0007669"/>
    <property type="project" value="InterPro"/>
</dbReference>
<dbReference type="Proteomes" id="UP000078113">
    <property type="component" value="Unassembled WGS sequence"/>
</dbReference>
<evidence type="ECO:0000313" key="9">
    <source>
        <dbReference type="Proteomes" id="UP000078113"/>
    </source>
</evidence>
<keyword evidence="4" id="KW-0720">Serine protease</keyword>
<keyword evidence="2" id="KW-0645">Protease</keyword>
<comment type="caution">
    <text evidence="5">Lacks conserved residue(s) required for the propagation of feature annotation.</text>
</comment>
<dbReference type="GO" id="GO:0005615">
    <property type="term" value="C:extracellular space"/>
    <property type="evidence" value="ECO:0007669"/>
    <property type="project" value="TreeGrafter"/>
</dbReference>